<dbReference type="GO" id="GO:0003735">
    <property type="term" value="F:structural constituent of ribosome"/>
    <property type="evidence" value="ECO:0007669"/>
    <property type="project" value="InterPro"/>
</dbReference>
<name>A0A7V3E7C8_9BACT</name>
<gene>
    <name evidence="4" type="primary">rplQ</name>
    <name evidence="7" type="ORF">ENS31_10115</name>
</gene>
<dbReference type="GO" id="GO:0022625">
    <property type="term" value="C:cytosolic large ribosomal subunit"/>
    <property type="evidence" value="ECO:0007669"/>
    <property type="project" value="TreeGrafter"/>
</dbReference>
<dbReference type="AlphaFoldDB" id="A0A7V3E7C8"/>
<comment type="caution">
    <text evidence="7">The sequence shown here is derived from an EMBL/GenBank/DDBJ whole genome shotgun (WGS) entry which is preliminary data.</text>
</comment>
<organism evidence="7">
    <name type="scientific">Ignavibacterium album</name>
    <dbReference type="NCBI Taxonomy" id="591197"/>
    <lineage>
        <taxon>Bacteria</taxon>
        <taxon>Pseudomonadati</taxon>
        <taxon>Ignavibacteriota</taxon>
        <taxon>Ignavibacteria</taxon>
        <taxon>Ignavibacteriales</taxon>
        <taxon>Ignavibacteriaceae</taxon>
        <taxon>Ignavibacterium</taxon>
    </lineage>
</organism>
<feature type="compositionally biased region" description="Low complexity" evidence="6">
    <location>
        <begin position="150"/>
        <end position="159"/>
    </location>
</feature>
<evidence type="ECO:0000256" key="1">
    <source>
        <dbReference type="ARBA" id="ARBA00008777"/>
    </source>
</evidence>
<feature type="region of interest" description="Disordered" evidence="6">
    <location>
        <begin position="124"/>
        <end position="159"/>
    </location>
</feature>
<evidence type="ECO:0000256" key="4">
    <source>
        <dbReference type="HAMAP-Rule" id="MF_01368"/>
    </source>
</evidence>
<dbReference type="InterPro" id="IPR036373">
    <property type="entry name" value="Ribosomal_bL17_sf"/>
</dbReference>
<dbReference type="NCBIfam" id="TIGR00059">
    <property type="entry name" value="L17"/>
    <property type="match status" value="1"/>
</dbReference>
<dbReference type="GO" id="GO:0006412">
    <property type="term" value="P:translation"/>
    <property type="evidence" value="ECO:0007669"/>
    <property type="project" value="UniProtKB-UniRule"/>
</dbReference>
<dbReference type="HAMAP" id="MF_01368">
    <property type="entry name" value="Ribosomal_bL17"/>
    <property type="match status" value="1"/>
</dbReference>
<dbReference type="PANTHER" id="PTHR14413:SF16">
    <property type="entry name" value="LARGE RIBOSOMAL SUBUNIT PROTEIN BL17M"/>
    <property type="match status" value="1"/>
</dbReference>
<dbReference type="InterPro" id="IPR000456">
    <property type="entry name" value="Ribosomal_bL17"/>
</dbReference>
<dbReference type="InterPro" id="IPR047859">
    <property type="entry name" value="Ribosomal_bL17_CS"/>
</dbReference>
<protein>
    <recommendedName>
        <fullName evidence="4">Large ribosomal subunit protein bL17</fullName>
    </recommendedName>
</protein>
<dbReference type="Gene3D" id="3.90.1030.10">
    <property type="entry name" value="Ribosomal protein L17"/>
    <property type="match status" value="1"/>
</dbReference>
<accession>A0A7V3E7C8</accession>
<dbReference type="PROSITE" id="PS01167">
    <property type="entry name" value="RIBOSOMAL_L17"/>
    <property type="match status" value="1"/>
</dbReference>
<evidence type="ECO:0000256" key="2">
    <source>
        <dbReference type="ARBA" id="ARBA00022980"/>
    </source>
</evidence>
<keyword evidence="2 4" id="KW-0689">Ribosomal protein</keyword>
<keyword evidence="3 4" id="KW-0687">Ribonucleoprotein</keyword>
<evidence type="ECO:0000313" key="7">
    <source>
        <dbReference type="EMBL" id="HFI91865.1"/>
    </source>
</evidence>
<dbReference type="FunFam" id="3.90.1030.10:FF:000001">
    <property type="entry name" value="50S ribosomal protein L17"/>
    <property type="match status" value="1"/>
</dbReference>
<dbReference type="EMBL" id="DSUJ01000008">
    <property type="protein sequence ID" value="HFI91865.1"/>
    <property type="molecule type" value="Genomic_DNA"/>
</dbReference>
<evidence type="ECO:0000256" key="3">
    <source>
        <dbReference type="ARBA" id="ARBA00023274"/>
    </source>
</evidence>
<feature type="compositionally biased region" description="Basic and acidic residues" evidence="6">
    <location>
        <begin position="124"/>
        <end position="149"/>
    </location>
</feature>
<sequence>MRHRVKGRKLKRTASHRNATLRSLATSVLKHKRIKTTLAKAKETRTFVEKLITKAKRNDLHSKRLIMSEIKDKEVVKELFAEIVPKIGDRPGGYTRVIKLGNRVGDAAQMAILELVDYNEVANKKAEERKEKREQKAQEKKAEKEKVAEEAAAQTAEEK</sequence>
<reference evidence="7" key="1">
    <citation type="journal article" date="2020" name="mSystems">
        <title>Genome- and Community-Level Interaction Insights into Carbon Utilization and Element Cycling Functions of Hydrothermarchaeota in Hydrothermal Sediment.</title>
        <authorList>
            <person name="Zhou Z."/>
            <person name="Liu Y."/>
            <person name="Xu W."/>
            <person name="Pan J."/>
            <person name="Luo Z.H."/>
            <person name="Li M."/>
        </authorList>
    </citation>
    <scope>NUCLEOTIDE SEQUENCE [LARGE SCALE GENOMIC DNA]</scope>
    <source>
        <strain evidence="7">SpSt-479</strain>
    </source>
</reference>
<dbReference type="Pfam" id="PF01196">
    <property type="entry name" value="Ribosomal_L17"/>
    <property type="match status" value="1"/>
</dbReference>
<evidence type="ECO:0000256" key="5">
    <source>
        <dbReference type="RuleBase" id="RU000660"/>
    </source>
</evidence>
<proteinExistence type="inferred from homology"/>
<comment type="similarity">
    <text evidence="1 4 5">Belongs to the bacterial ribosomal protein bL17 family.</text>
</comment>
<comment type="subunit">
    <text evidence="4">Part of the 50S ribosomal subunit. Contacts protein L32.</text>
</comment>
<dbReference type="PANTHER" id="PTHR14413">
    <property type="entry name" value="RIBOSOMAL PROTEIN L17"/>
    <property type="match status" value="1"/>
</dbReference>
<evidence type="ECO:0000256" key="6">
    <source>
        <dbReference type="SAM" id="MobiDB-lite"/>
    </source>
</evidence>
<dbReference type="SUPFAM" id="SSF64263">
    <property type="entry name" value="Prokaryotic ribosomal protein L17"/>
    <property type="match status" value="1"/>
</dbReference>